<dbReference type="AlphaFoldDB" id="A0A089QCM4"/>
<evidence type="ECO:0000256" key="5">
    <source>
        <dbReference type="ARBA" id="ARBA00023118"/>
    </source>
</evidence>
<evidence type="ECO:0000256" key="1">
    <source>
        <dbReference type="ARBA" id="ARBA00003640"/>
    </source>
</evidence>
<name>A0A089QCM4_9LACO</name>
<protein>
    <recommendedName>
        <fullName evidence="3">CRISPR system Cms protein Csm2</fullName>
    </recommendedName>
    <alternativeName>
        <fullName evidence="6">CRISPR type III A-associated protein Csm2</fullName>
    </alternativeName>
</protein>
<reference evidence="7 10" key="1">
    <citation type="journal article" date="2014" name="BMC Genomics">
        <title>Unusual genome complexity in Lactobacillus salivarius JCM1046.</title>
        <authorList>
            <person name="Raftis E.J."/>
            <person name="Forde B.M."/>
            <person name="Claesson M.J."/>
            <person name="O'Toole P.W."/>
        </authorList>
    </citation>
    <scope>NUCLEOTIDE SEQUENCE [LARGE SCALE GENOMIC DNA]</scope>
    <source>
        <strain evidence="7 10">JCM1046</strain>
    </source>
</reference>
<evidence type="ECO:0000256" key="6">
    <source>
        <dbReference type="ARBA" id="ARBA00031723"/>
    </source>
</evidence>
<dbReference type="GO" id="GO:0003723">
    <property type="term" value="F:RNA binding"/>
    <property type="evidence" value="ECO:0007669"/>
    <property type="project" value="UniProtKB-KW"/>
</dbReference>
<evidence type="ECO:0000313" key="11">
    <source>
        <dbReference type="Proteomes" id="UP000192353"/>
    </source>
</evidence>
<evidence type="ECO:0000313" key="8">
    <source>
        <dbReference type="EMBL" id="OQR25622.1"/>
    </source>
</evidence>
<dbReference type="NCBIfam" id="TIGR01870">
    <property type="entry name" value="cas_TM1810_Csm2"/>
    <property type="match status" value="1"/>
</dbReference>
<dbReference type="RefSeq" id="WP_049176028.1">
    <property type="nucleotide sequence ID" value="NZ_CABMGV010000001.1"/>
</dbReference>
<evidence type="ECO:0000313" key="10">
    <source>
        <dbReference type="Proteomes" id="UP000029488"/>
    </source>
</evidence>
<organism evidence="7 10">
    <name type="scientific">Ligilactobacillus salivarius</name>
    <dbReference type="NCBI Taxonomy" id="1624"/>
    <lineage>
        <taxon>Bacteria</taxon>
        <taxon>Bacillati</taxon>
        <taxon>Bacillota</taxon>
        <taxon>Bacilli</taxon>
        <taxon>Lactobacillales</taxon>
        <taxon>Lactobacillaceae</taxon>
        <taxon>Ligilactobacillus</taxon>
    </lineage>
</organism>
<reference evidence="9" key="3">
    <citation type="submission" date="2023-04" db="EMBL/GenBank/DDBJ databases">
        <title>Four porcine-derived lactic acid bacteria strains analyses and their evaluation as potential probiotics based on genomics.</title>
        <authorList>
            <person name="Niu D."/>
        </authorList>
    </citation>
    <scope>NUCLEOTIDE SEQUENCE</scope>
    <source>
        <strain evidence="9">ZSA5</strain>
    </source>
</reference>
<dbReference type="Proteomes" id="UP001231316">
    <property type="component" value="Chromosome"/>
</dbReference>
<evidence type="ECO:0000256" key="3">
    <source>
        <dbReference type="ARBA" id="ARBA00016118"/>
    </source>
</evidence>
<evidence type="ECO:0000256" key="4">
    <source>
        <dbReference type="ARBA" id="ARBA00022884"/>
    </source>
</evidence>
<reference evidence="8 11" key="2">
    <citation type="submission" date="2017-03" db="EMBL/GenBank/DDBJ databases">
        <title>Phylogenomics and comparative genomics of Lactobacillus salivarius, a mammalian gut commensal.</title>
        <authorList>
            <person name="Harris H.M."/>
        </authorList>
    </citation>
    <scope>NUCLEOTIDE SEQUENCE [LARGE SCALE GENOMIC DNA]</scope>
    <source>
        <strain evidence="8 11">AH4231</strain>
    </source>
</reference>
<dbReference type="Proteomes" id="UP000192353">
    <property type="component" value="Unassembled WGS sequence"/>
</dbReference>
<keyword evidence="4" id="KW-0694">RNA-binding</keyword>
<comment type="function">
    <text evidence="1">This subunit may be involved in monitoring complementarity of crRNA and target RNA.</text>
</comment>
<dbReference type="KEGG" id="lsj:LSJ_0800"/>
<evidence type="ECO:0000256" key="2">
    <source>
        <dbReference type="ARBA" id="ARBA00006896"/>
    </source>
</evidence>
<proteinExistence type="inferred from homology"/>
<sequence>MYNKRKPQGNYDKIVNQKFSLKFTDESYVNEAKDVIEIFKEENFKVNRDTLTNTQLRNLLAMTSAVYDEARNNGFDSVNEKIAYLKVQFIYQSGRNTAVKAFIEVAQLVELVDMIRDFKELDDLLRFCHYMEALIAYFKYYGGSDK</sequence>
<gene>
    <name evidence="9" type="primary">csm2</name>
    <name evidence="8" type="ORF">B6U37_03805</name>
    <name evidence="7" type="ORF">LSJ_0800</name>
    <name evidence="9" type="ORF">QFE45_04615</name>
</gene>
<accession>A0A089QCM4</accession>
<dbReference type="EMBL" id="NBEY01000032">
    <property type="protein sequence ID" value="OQR25622.1"/>
    <property type="molecule type" value="Genomic_DNA"/>
</dbReference>
<dbReference type="Pfam" id="PF03750">
    <property type="entry name" value="Csm2_III-A"/>
    <property type="match status" value="1"/>
</dbReference>
<comment type="similarity">
    <text evidence="2">Belongs to the CRISPR-associated Csm2 family.</text>
</comment>
<keyword evidence="5" id="KW-0051">Antiviral defense</keyword>
<evidence type="ECO:0000313" key="9">
    <source>
        <dbReference type="EMBL" id="WII29391.1"/>
    </source>
</evidence>
<dbReference type="GO" id="GO:0051607">
    <property type="term" value="P:defense response to virus"/>
    <property type="evidence" value="ECO:0007669"/>
    <property type="project" value="UniProtKB-KW"/>
</dbReference>
<dbReference type="Proteomes" id="UP000029488">
    <property type="component" value="Chromosome"/>
</dbReference>
<evidence type="ECO:0000313" key="7">
    <source>
        <dbReference type="EMBL" id="AIR10485.1"/>
    </source>
</evidence>
<dbReference type="InterPro" id="IPR010149">
    <property type="entry name" value="CRISPR-assoc_prot_Csm2_III-A"/>
</dbReference>
<dbReference type="EMBL" id="CP123971">
    <property type="protein sequence ID" value="WII29391.1"/>
    <property type="molecule type" value="Genomic_DNA"/>
</dbReference>
<dbReference type="EMBL" id="CP007646">
    <property type="protein sequence ID" value="AIR10485.1"/>
    <property type="molecule type" value="Genomic_DNA"/>
</dbReference>